<dbReference type="EMBL" id="LUEZ02000005">
    <property type="protein sequence ID" value="RDB30279.1"/>
    <property type="molecule type" value="Genomic_DNA"/>
</dbReference>
<reference evidence="1" key="1">
    <citation type="submission" date="2018-04" db="EMBL/GenBank/DDBJ databases">
        <title>Whole genome sequencing of Hypsizygus marmoreus.</title>
        <authorList>
            <person name="Choi I.-G."/>
            <person name="Min B."/>
            <person name="Kim J.-G."/>
            <person name="Kim S."/>
            <person name="Oh Y.-L."/>
            <person name="Kong W.-S."/>
            <person name="Park H."/>
            <person name="Jeong J."/>
            <person name="Song E.-S."/>
        </authorList>
    </citation>
    <scope>NUCLEOTIDE SEQUENCE [LARGE SCALE GENOMIC DNA]</scope>
    <source>
        <strain evidence="1">51987-8</strain>
    </source>
</reference>
<dbReference type="InParanoid" id="A0A369K6P7"/>
<keyword evidence="2" id="KW-1185">Reference proteome</keyword>
<accession>A0A369K6P7</accession>
<sequence>MDFKGDEQPLDCDAKSVRLLILFQSNVQVQGMDGFRFFVSRRMRVSPLVKDTFIQNFSFTIVYGSLHDGNKASLYLSSPRISIRAENVDVAAPNHPGIAESVSYFVRRRRPSFLPKSRQTTAHTTMHP</sequence>
<name>A0A369K6P7_HYPMA</name>
<evidence type="ECO:0000313" key="1">
    <source>
        <dbReference type="EMBL" id="RDB30279.1"/>
    </source>
</evidence>
<protein>
    <submittedName>
        <fullName evidence="1">Uncharacterized protein</fullName>
    </submittedName>
</protein>
<gene>
    <name evidence="1" type="ORF">Hypma_007110</name>
</gene>
<dbReference type="AlphaFoldDB" id="A0A369K6P7"/>
<dbReference type="Proteomes" id="UP000076154">
    <property type="component" value="Unassembled WGS sequence"/>
</dbReference>
<evidence type="ECO:0000313" key="2">
    <source>
        <dbReference type="Proteomes" id="UP000076154"/>
    </source>
</evidence>
<dbReference type="OrthoDB" id="3259206at2759"/>
<comment type="caution">
    <text evidence="1">The sequence shown here is derived from an EMBL/GenBank/DDBJ whole genome shotgun (WGS) entry which is preliminary data.</text>
</comment>
<proteinExistence type="predicted"/>
<organism evidence="1 2">
    <name type="scientific">Hypsizygus marmoreus</name>
    <name type="common">White beech mushroom</name>
    <name type="synonym">Agaricus marmoreus</name>
    <dbReference type="NCBI Taxonomy" id="39966"/>
    <lineage>
        <taxon>Eukaryota</taxon>
        <taxon>Fungi</taxon>
        <taxon>Dikarya</taxon>
        <taxon>Basidiomycota</taxon>
        <taxon>Agaricomycotina</taxon>
        <taxon>Agaricomycetes</taxon>
        <taxon>Agaricomycetidae</taxon>
        <taxon>Agaricales</taxon>
        <taxon>Tricholomatineae</taxon>
        <taxon>Lyophyllaceae</taxon>
        <taxon>Hypsizygus</taxon>
    </lineage>
</organism>